<organism evidence="2 3">
    <name type="scientific">Mycena rosella</name>
    <name type="common">Pink bonnet</name>
    <name type="synonym">Agaricus rosellus</name>
    <dbReference type="NCBI Taxonomy" id="1033263"/>
    <lineage>
        <taxon>Eukaryota</taxon>
        <taxon>Fungi</taxon>
        <taxon>Dikarya</taxon>
        <taxon>Basidiomycota</taxon>
        <taxon>Agaricomycotina</taxon>
        <taxon>Agaricomycetes</taxon>
        <taxon>Agaricomycetidae</taxon>
        <taxon>Agaricales</taxon>
        <taxon>Marasmiineae</taxon>
        <taxon>Mycenaceae</taxon>
        <taxon>Mycena</taxon>
    </lineage>
</organism>
<gene>
    <name evidence="2" type="ORF">B0H17DRAFT_1048653</name>
</gene>
<name>A0AAD7DVT0_MYCRO</name>
<protein>
    <submittedName>
        <fullName evidence="2">Uncharacterized protein</fullName>
    </submittedName>
</protein>
<evidence type="ECO:0000313" key="3">
    <source>
        <dbReference type="Proteomes" id="UP001221757"/>
    </source>
</evidence>
<dbReference type="EMBL" id="JARKIE010000021">
    <property type="protein sequence ID" value="KAJ7700114.1"/>
    <property type="molecule type" value="Genomic_DNA"/>
</dbReference>
<evidence type="ECO:0000313" key="2">
    <source>
        <dbReference type="EMBL" id="KAJ7700114.1"/>
    </source>
</evidence>
<feature type="region of interest" description="Disordered" evidence="1">
    <location>
        <begin position="24"/>
        <end position="52"/>
    </location>
</feature>
<keyword evidence="3" id="KW-1185">Reference proteome</keyword>
<dbReference type="Proteomes" id="UP001221757">
    <property type="component" value="Unassembled WGS sequence"/>
</dbReference>
<accession>A0AAD7DVT0</accession>
<dbReference type="AlphaFoldDB" id="A0AAD7DVT0"/>
<reference evidence="2" key="1">
    <citation type="submission" date="2023-03" db="EMBL/GenBank/DDBJ databases">
        <title>Massive genome expansion in bonnet fungi (Mycena s.s.) driven by repeated elements and novel gene families across ecological guilds.</title>
        <authorList>
            <consortium name="Lawrence Berkeley National Laboratory"/>
            <person name="Harder C.B."/>
            <person name="Miyauchi S."/>
            <person name="Viragh M."/>
            <person name="Kuo A."/>
            <person name="Thoen E."/>
            <person name="Andreopoulos B."/>
            <person name="Lu D."/>
            <person name="Skrede I."/>
            <person name="Drula E."/>
            <person name="Henrissat B."/>
            <person name="Morin E."/>
            <person name="Kohler A."/>
            <person name="Barry K."/>
            <person name="LaButti K."/>
            <person name="Morin E."/>
            <person name="Salamov A."/>
            <person name="Lipzen A."/>
            <person name="Mereny Z."/>
            <person name="Hegedus B."/>
            <person name="Baldrian P."/>
            <person name="Stursova M."/>
            <person name="Weitz H."/>
            <person name="Taylor A."/>
            <person name="Grigoriev I.V."/>
            <person name="Nagy L.G."/>
            <person name="Martin F."/>
            <person name="Kauserud H."/>
        </authorList>
    </citation>
    <scope>NUCLEOTIDE SEQUENCE</scope>
    <source>
        <strain evidence="2">CBHHK067</strain>
    </source>
</reference>
<sequence length="52" mass="6141">MRRSETISNWPEWLTSAMHKFQIALPPPWQPTPSSRTQLGPPLLPSRKRQRF</sequence>
<feature type="non-terminal residue" evidence="2">
    <location>
        <position position="52"/>
    </location>
</feature>
<evidence type="ECO:0000256" key="1">
    <source>
        <dbReference type="SAM" id="MobiDB-lite"/>
    </source>
</evidence>
<proteinExistence type="predicted"/>
<comment type="caution">
    <text evidence="2">The sequence shown here is derived from an EMBL/GenBank/DDBJ whole genome shotgun (WGS) entry which is preliminary data.</text>
</comment>